<evidence type="ECO:0000256" key="1">
    <source>
        <dbReference type="SAM" id="Phobius"/>
    </source>
</evidence>
<organism evidence="2 3">
    <name type="scientific">Batillaria attramentaria</name>
    <dbReference type="NCBI Taxonomy" id="370345"/>
    <lineage>
        <taxon>Eukaryota</taxon>
        <taxon>Metazoa</taxon>
        <taxon>Spiralia</taxon>
        <taxon>Lophotrochozoa</taxon>
        <taxon>Mollusca</taxon>
        <taxon>Gastropoda</taxon>
        <taxon>Caenogastropoda</taxon>
        <taxon>Sorbeoconcha</taxon>
        <taxon>Cerithioidea</taxon>
        <taxon>Batillariidae</taxon>
        <taxon>Batillaria</taxon>
    </lineage>
</organism>
<feature type="transmembrane region" description="Helical" evidence="1">
    <location>
        <begin position="123"/>
        <end position="147"/>
    </location>
</feature>
<dbReference type="EMBL" id="JACVVK020000626">
    <property type="protein sequence ID" value="KAK7462042.1"/>
    <property type="molecule type" value="Genomic_DNA"/>
</dbReference>
<keyword evidence="1" id="KW-1133">Transmembrane helix</keyword>
<reference evidence="2 3" key="1">
    <citation type="journal article" date="2023" name="Sci. Data">
        <title>Genome assembly of the Korean intertidal mud-creeper Batillaria attramentaria.</title>
        <authorList>
            <person name="Patra A.K."/>
            <person name="Ho P.T."/>
            <person name="Jun S."/>
            <person name="Lee S.J."/>
            <person name="Kim Y."/>
            <person name="Won Y.J."/>
        </authorList>
    </citation>
    <scope>NUCLEOTIDE SEQUENCE [LARGE SCALE GENOMIC DNA]</scope>
    <source>
        <strain evidence="2">Wonlab-2016</strain>
    </source>
</reference>
<evidence type="ECO:0000313" key="3">
    <source>
        <dbReference type="Proteomes" id="UP001519460"/>
    </source>
</evidence>
<protein>
    <recommendedName>
        <fullName evidence="4">Ig-like domain-containing protein</fullName>
    </recommendedName>
</protein>
<evidence type="ECO:0008006" key="4">
    <source>
        <dbReference type="Google" id="ProtNLM"/>
    </source>
</evidence>
<keyword evidence="1" id="KW-0472">Membrane</keyword>
<evidence type="ECO:0000313" key="2">
    <source>
        <dbReference type="EMBL" id="KAK7462042.1"/>
    </source>
</evidence>
<name>A0ABD0J5D2_9CAEN</name>
<gene>
    <name evidence="2" type="ORF">BaRGS_00038531</name>
</gene>
<accession>A0ABD0J5D2</accession>
<keyword evidence="3" id="KW-1185">Reference proteome</keyword>
<keyword evidence="1" id="KW-0812">Transmembrane</keyword>
<dbReference type="Proteomes" id="UP001519460">
    <property type="component" value="Unassembled WGS sequence"/>
</dbReference>
<sequence>MPFSPSGLQSTCTAKSYGTSGRVECTFSTDLNRSKDNFVIQRYDFKAGLPPDRVITCIWTAVGLRCQGEPSYRLDHQVSSKVVVEIPKITKKHEGRYYCYGIPSESDQAEVCELRITDNAETLYLVIGILTGILVTVAVTAAVWFLLYRKRKRKANRLRNDRQGLRACNGLIAAAR</sequence>
<dbReference type="AlphaFoldDB" id="A0ABD0J5D2"/>
<comment type="caution">
    <text evidence="2">The sequence shown here is derived from an EMBL/GenBank/DDBJ whole genome shotgun (WGS) entry which is preliminary data.</text>
</comment>
<proteinExistence type="predicted"/>